<dbReference type="Pfam" id="PF00561">
    <property type="entry name" value="Abhydrolase_1"/>
    <property type="match status" value="1"/>
</dbReference>
<protein>
    <recommendedName>
        <fullName evidence="2">AB hydrolase-1 domain-containing protein</fullName>
    </recommendedName>
</protein>
<dbReference type="Proteomes" id="UP000070366">
    <property type="component" value="Unassembled WGS sequence"/>
</dbReference>
<dbReference type="AlphaFoldDB" id="A0A136Q1J0"/>
<reference evidence="3 4" key="1">
    <citation type="submission" date="2016-02" db="EMBL/GenBank/DDBJ databases">
        <authorList>
            <person name="Wen L."/>
            <person name="He K."/>
            <person name="Yang H."/>
        </authorList>
    </citation>
    <scope>NUCLEOTIDE SEQUENCE [LARGE SCALE GENOMIC DNA]</scope>
    <source>
        <strain evidence="3 4">DSM 22607</strain>
    </source>
</reference>
<proteinExistence type="predicted"/>
<dbReference type="PANTHER" id="PTHR43358:SF4">
    <property type="entry name" value="ALPHA_BETA HYDROLASE FOLD-1 DOMAIN-CONTAINING PROTEIN"/>
    <property type="match status" value="1"/>
</dbReference>
<dbReference type="InterPro" id="IPR029058">
    <property type="entry name" value="AB_hydrolase_fold"/>
</dbReference>
<name>A0A136Q1J0_9FIRM</name>
<comment type="caution">
    <text evidence="3">The sequence shown here is derived from an EMBL/GenBank/DDBJ whole genome shotgun (WGS) entry which is preliminary data.</text>
</comment>
<evidence type="ECO:0000256" key="1">
    <source>
        <dbReference type="SAM" id="Phobius"/>
    </source>
</evidence>
<evidence type="ECO:0000313" key="3">
    <source>
        <dbReference type="EMBL" id="KXK64551.1"/>
    </source>
</evidence>
<dbReference type="InterPro" id="IPR052920">
    <property type="entry name" value="DNA-binding_regulatory"/>
</dbReference>
<dbReference type="InterPro" id="IPR000073">
    <property type="entry name" value="AB_hydrolase_1"/>
</dbReference>
<accession>A0A136Q1J0</accession>
<organism evidence="3 4">
    <name type="scientific">Christensenella minuta</name>
    <dbReference type="NCBI Taxonomy" id="626937"/>
    <lineage>
        <taxon>Bacteria</taxon>
        <taxon>Bacillati</taxon>
        <taxon>Bacillota</taxon>
        <taxon>Clostridia</taxon>
        <taxon>Christensenellales</taxon>
        <taxon>Christensenellaceae</taxon>
        <taxon>Christensenella</taxon>
    </lineage>
</organism>
<dbReference type="PANTHER" id="PTHR43358">
    <property type="entry name" value="ALPHA/BETA-HYDROLASE"/>
    <property type="match status" value="1"/>
</dbReference>
<gene>
    <name evidence="3" type="ORF">HMPREF3293_02630</name>
</gene>
<evidence type="ECO:0000313" key="4">
    <source>
        <dbReference type="Proteomes" id="UP000070366"/>
    </source>
</evidence>
<dbReference type="EMBL" id="LSZW01000064">
    <property type="protein sequence ID" value="KXK64551.1"/>
    <property type="molecule type" value="Genomic_DNA"/>
</dbReference>
<keyword evidence="1" id="KW-0472">Membrane</keyword>
<dbReference type="Gene3D" id="3.40.50.1820">
    <property type="entry name" value="alpha/beta hydrolase"/>
    <property type="match status" value="1"/>
</dbReference>
<keyword evidence="4" id="KW-1185">Reference proteome</keyword>
<feature type="domain" description="AB hydrolase-1" evidence="2">
    <location>
        <begin position="117"/>
        <end position="233"/>
    </location>
</feature>
<dbReference type="STRING" id="626937.HMPREF3293_02630"/>
<keyword evidence="1" id="KW-0812">Transmembrane</keyword>
<sequence>MDDILKSGGKTENGGNVMLWIPVVIVAAAALFLIVVFVAANKIFDVAVNAKKTKKKVLETNANKSADGAGREKTEKERANEWLRGQEFTIHSQRSRDGLLLVARELAAKEPSHLWAVCVHGFSGNGLNLGLAARHWHEQGWNVLLPDLRGSGDSEGDYYGMGWLDRHDIIGWIRGTVLEKDPGAQVVLHGVSMGAATVMMTTGEQLPENVRAAVEDCGYTDVWEEFTIQLRKVFGLPQFPIMHIANIMAKRRAGYSFREASSVRQVKKSRTPTLFIHGGEDTFVPFFMLDEVYGAAACEKEKLVVSGAQHGESVQLEPQRYWDTVHAFVGKYLN</sequence>
<dbReference type="SUPFAM" id="SSF53474">
    <property type="entry name" value="alpha/beta-Hydrolases"/>
    <property type="match status" value="1"/>
</dbReference>
<feature type="transmembrane region" description="Helical" evidence="1">
    <location>
        <begin position="20"/>
        <end position="44"/>
    </location>
</feature>
<evidence type="ECO:0000259" key="2">
    <source>
        <dbReference type="Pfam" id="PF00561"/>
    </source>
</evidence>
<keyword evidence="1" id="KW-1133">Transmembrane helix</keyword>